<name>A0AAW3IRQ5_VIBPH</name>
<sequence length="60" mass="6317">MKSSIALLISSVLIPAHAANLNDAQAVQSKTNQASAVSQKRIDASAEKALTLEAEIEQLQ</sequence>
<comment type="caution">
    <text evidence="2">The sequence shown here is derived from an EMBL/GenBank/DDBJ whole genome shotgun (WGS) entry which is preliminary data.</text>
</comment>
<dbReference type="Proteomes" id="UP000037697">
    <property type="component" value="Unassembled WGS sequence"/>
</dbReference>
<organism evidence="2 3">
    <name type="scientific">Vibrio parahaemolyticus</name>
    <dbReference type="NCBI Taxonomy" id="670"/>
    <lineage>
        <taxon>Bacteria</taxon>
        <taxon>Pseudomonadati</taxon>
        <taxon>Pseudomonadota</taxon>
        <taxon>Gammaproteobacteria</taxon>
        <taxon>Vibrionales</taxon>
        <taxon>Vibrionaceae</taxon>
        <taxon>Vibrio</taxon>
    </lineage>
</organism>
<proteinExistence type="predicted"/>
<dbReference type="EMBL" id="LIRS01000108">
    <property type="protein sequence ID" value="KOY26903.1"/>
    <property type="molecule type" value="Genomic_DNA"/>
</dbReference>
<evidence type="ECO:0000313" key="2">
    <source>
        <dbReference type="EMBL" id="KOY26903.1"/>
    </source>
</evidence>
<gene>
    <name evidence="2" type="ORF">ACX05_19520</name>
</gene>
<feature type="non-terminal residue" evidence="2">
    <location>
        <position position="60"/>
    </location>
</feature>
<evidence type="ECO:0000256" key="1">
    <source>
        <dbReference type="SAM" id="SignalP"/>
    </source>
</evidence>
<reference evidence="2 3" key="1">
    <citation type="submission" date="2015-07" db="EMBL/GenBank/DDBJ databases">
        <title>Foodborne Vibrio parahaemolyticus Isolates.</title>
        <authorList>
            <person name="Ronholm J."/>
            <person name="Petronella N."/>
            <person name="Kenwell R."/>
            <person name="Banerjee S."/>
        </authorList>
    </citation>
    <scope>NUCLEOTIDE SEQUENCE [LARGE SCALE GENOMIC DNA]</scope>
    <source>
        <strain evidence="2 3">HS-06-05</strain>
    </source>
</reference>
<feature type="signal peptide" evidence="1">
    <location>
        <begin position="1"/>
        <end position="18"/>
    </location>
</feature>
<dbReference type="AlphaFoldDB" id="A0AAW3IRQ5"/>
<keyword evidence="1" id="KW-0732">Signal</keyword>
<accession>A0AAW3IRQ5</accession>
<protein>
    <submittedName>
        <fullName evidence="2">Energy transducer TonB</fullName>
    </submittedName>
</protein>
<feature type="chain" id="PRO_5043822927" evidence="1">
    <location>
        <begin position="19"/>
        <end position="60"/>
    </location>
</feature>
<evidence type="ECO:0000313" key="3">
    <source>
        <dbReference type="Proteomes" id="UP000037697"/>
    </source>
</evidence>